<evidence type="ECO:0000256" key="2">
    <source>
        <dbReference type="ARBA" id="ARBA00009962"/>
    </source>
</evidence>
<evidence type="ECO:0000256" key="4">
    <source>
        <dbReference type="ARBA" id="ARBA00022692"/>
    </source>
</evidence>
<feature type="transmembrane region" description="Helical" evidence="7">
    <location>
        <begin position="6"/>
        <end position="23"/>
    </location>
</feature>
<evidence type="ECO:0000256" key="5">
    <source>
        <dbReference type="ARBA" id="ARBA00022989"/>
    </source>
</evidence>
<organism evidence="8 9">
    <name type="scientific">Seminibacterium arietis</name>
    <dbReference type="NCBI Taxonomy" id="1173502"/>
    <lineage>
        <taxon>Bacteria</taxon>
        <taxon>Pseudomonadati</taxon>
        <taxon>Pseudomonadota</taxon>
        <taxon>Gammaproteobacteria</taxon>
        <taxon>Pasteurellales</taxon>
        <taxon>Pasteurellaceae</taxon>
        <taxon>Seminibacterium</taxon>
    </lineage>
</organism>
<dbReference type="HAMAP" id="MF_01071">
    <property type="entry name" value="UPF0266"/>
    <property type="match status" value="1"/>
</dbReference>
<name>A0ABW3IAC2_9PAST</name>
<keyword evidence="9" id="KW-1185">Reference proteome</keyword>
<dbReference type="PIRSF" id="PIRSF020687">
    <property type="entry name" value="UCP020687"/>
    <property type="match status" value="1"/>
</dbReference>
<keyword evidence="6 7" id="KW-0472">Membrane</keyword>
<dbReference type="Pfam" id="PF06173">
    <property type="entry name" value="DUF986"/>
    <property type="match status" value="1"/>
</dbReference>
<keyword evidence="4 7" id="KW-0812">Transmembrane</keyword>
<comment type="caution">
    <text evidence="8">The sequence shown here is derived from an EMBL/GenBank/DDBJ whole genome shotgun (WGS) entry which is preliminary data.</text>
</comment>
<evidence type="ECO:0000256" key="6">
    <source>
        <dbReference type="ARBA" id="ARBA00023136"/>
    </source>
</evidence>
<dbReference type="Proteomes" id="UP001596996">
    <property type="component" value="Unassembled WGS sequence"/>
</dbReference>
<comment type="subcellular location">
    <subcellularLocation>
        <location evidence="1 7">Cell membrane</location>
        <topology evidence="1 7">Multi-pass membrane protein</topology>
    </subcellularLocation>
</comment>
<evidence type="ECO:0000256" key="7">
    <source>
        <dbReference type="HAMAP-Rule" id="MF_01071"/>
    </source>
</evidence>
<gene>
    <name evidence="8" type="ORF">ACFQ02_06305</name>
</gene>
<protein>
    <recommendedName>
        <fullName evidence="7">UPF0266 membrane protein ACFQ02_06305</fullName>
    </recommendedName>
</protein>
<dbReference type="NCBIfam" id="NF002791">
    <property type="entry name" value="PRK02913.1"/>
    <property type="match status" value="1"/>
</dbReference>
<accession>A0ABW3IAC2</accession>
<evidence type="ECO:0000256" key="1">
    <source>
        <dbReference type="ARBA" id="ARBA00004651"/>
    </source>
</evidence>
<evidence type="ECO:0000313" key="9">
    <source>
        <dbReference type="Proteomes" id="UP001596996"/>
    </source>
</evidence>
<comment type="caution">
    <text evidence="7">Lacks conserved residue(s) required for the propagation of feature annotation.</text>
</comment>
<feature type="transmembrane region" description="Helical" evidence="7">
    <location>
        <begin position="67"/>
        <end position="85"/>
    </location>
</feature>
<dbReference type="EMBL" id="JBHTJN010000011">
    <property type="protein sequence ID" value="MFD0966452.1"/>
    <property type="molecule type" value="Genomic_DNA"/>
</dbReference>
<keyword evidence="5 7" id="KW-1133">Transmembrane helix</keyword>
<evidence type="ECO:0000256" key="3">
    <source>
        <dbReference type="ARBA" id="ARBA00022475"/>
    </source>
</evidence>
<dbReference type="InterPro" id="IPR009328">
    <property type="entry name" value="DUF986"/>
</dbReference>
<proteinExistence type="inferred from homology"/>
<comment type="similarity">
    <text evidence="2 7">Belongs to the UPF0266 family.</text>
</comment>
<dbReference type="RefSeq" id="WP_380820710.1">
    <property type="nucleotide sequence ID" value="NZ_JBHTJN010000011.1"/>
</dbReference>
<sequence length="151" mass="17433">MTTNIILLVCISLSILYAIYDQFGMNWLKGKTLLKVRLKKHTKIDALIFIGLIAISIYQTETQIQPFTLYLLAVAITLSIYIGFIRTPHCLFKKSGLFFENFFIQYNKIAKITYTEKGILLIVLKNNKKITIPIQNSKDMTKVINFFSDNQ</sequence>
<keyword evidence="3 7" id="KW-1003">Cell membrane</keyword>
<reference evidence="9" key="1">
    <citation type="journal article" date="2019" name="Int. J. Syst. Evol. Microbiol.">
        <title>The Global Catalogue of Microorganisms (GCM) 10K type strain sequencing project: providing services to taxonomists for standard genome sequencing and annotation.</title>
        <authorList>
            <consortium name="The Broad Institute Genomics Platform"/>
            <consortium name="The Broad Institute Genome Sequencing Center for Infectious Disease"/>
            <person name="Wu L."/>
            <person name="Ma J."/>
        </authorList>
    </citation>
    <scope>NUCLEOTIDE SEQUENCE [LARGE SCALE GENOMIC DNA]</scope>
    <source>
        <strain evidence="9">CCUG 61707</strain>
    </source>
</reference>
<evidence type="ECO:0000313" key="8">
    <source>
        <dbReference type="EMBL" id="MFD0966452.1"/>
    </source>
</evidence>